<comment type="caution">
    <text evidence="1">The sequence shown here is derived from an EMBL/GenBank/DDBJ whole genome shotgun (WGS) entry which is preliminary data.</text>
</comment>
<reference evidence="1 2" key="1">
    <citation type="submission" date="2021-06" db="EMBL/GenBank/DDBJ databases">
        <authorList>
            <person name="Pan X."/>
        </authorList>
    </citation>
    <scope>NUCLEOTIDE SEQUENCE [LARGE SCALE GENOMIC DNA]</scope>
    <source>
        <strain evidence="1 2">4503</strain>
    </source>
</reference>
<sequence length="618" mass="68527">MAAEQARSMEEGLERRELLEALLRGPYGDSAPLWLLEAAVDSDLVRKPPKSDPLYAPSMDLALMALSRSSCTPQLRNESLRRCTAVQLGRLGSAQASGILADAIAEALRERGPGQQAMTVDLLGIPTDAQLVLRQHRLHSSVITAAVDLLPSFPVPDERGEEDTSTWLERWKAAERAWRTMWKQVVATHTEHHRLLVDWSDDNDAGHVVREHLLGSIPWDVEPGLLEEIAQDDLASFPHSVLITRMCRMRRDGATEQEVRERFASDLAEVRPQQRKGIDQLLSDDKYGLRYGCRAAISHAELAADGTWRYILNPDQAQQYGRPHSWRASEDQLASLAQKFAEHAAVALMLWESDPKAPVRSAKDLRWVRDLLQHLPVVTPEVKERARLICREAKRALAGRRDYGRYGLDSDVQQARELLDTIERMTAEPLPDPGPARTASLGKPDQVTVRDLAGAPDAVLDDYVRRHQGNDALVEKALLSFASRVYRRDVSFAAVLNRHSDPQGALRDLTQNLRRRLGGGPNLREAWVSAVLSLPTTDADLTRALPAWTALKARGPRGQAAHPAVTSVVRTALSDNAEAWQRFATSPASYAGPTAWLRLGDLLDAAANGTPWPTPPHK</sequence>
<proteinExistence type="predicted"/>
<gene>
    <name evidence="1" type="ORF">KN815_02215</name>
</gene>
<organism evidence="1 2">
    <name type="scientific">Streptomyces niphimycinicus</name>
    <dbReference type="NCBI Taxonomy" id="2842201"/>
    <lineage>
        <taxon>Bacteria</taxon>
        <taxon>Bacillati</taxon>
        <taxon>Actinomycetota</taxon>
        <taxon>Actinomycetes</taxon>
        <taxon>Kitasatosporales</taxon>
        <taxon>Streptomycetaceae</taxon>
        <taxon>Streptomyces</taxon>
    </lineage>
</organism>
<keyword evidence="2" id="KW-1185">Reference proteome</keyword>
<dbReference type="Proteomes" id="UP000720508">
    <property type="component" value="Unassembled WGS sequence"/>
</dbReference>
<evidence type="ECO:0000313" key="2">
    <source>
        <dbReference type="Proteomes" id="UP000720508"/>
    </source>
</evidence>
<accession>A0ABS6C7T5</accession>
<name>A0ABS6C7T5_9ACTN</name>
<protein>
    <submittedName>
        <fullName evidence="1">Uncharacterized protein</fullName>
    </submittedName>
</protein>
<dbReference type="RefSeq" id="WP_216339620.1">
    <property type="nucleotide sequence ID" value="NZ_JAHLEM010000017.1"/>
</dbReference>
<evidence type="ECO:0000313" key="1">
    <source>
        <dbReference type="EMBL" id="MBU3862958.1"/>
    </source>
</evidence>
<dbReference type="EMBL" id="JAHLEM010000017">
    <property type="protein sequence ID" value="MBU3862958.1"/>
    <property type="molecule type" value="Genomic_DNA"/>
</dbReference>